<dbReference type="EMBL" id="KB096551">
    <property type="protein sequence ID" value="ESO04097.1"/>
    <property type="molecule type" value="Genomic_DNA"/>
</dbReference>
<proteinExistence type="predicted"/>
<dbReference type="InParanoid" id="T1F6I5"/>
<dbReference type="CTD" id="20204434"/>
<dbReference type="GeneID" id="20204434"/>
<protein>
    <submittedName>
        <fullName evidence="1 2">Uncharacterized protein</fullName>
    </submittedName>
</protein>
<reference evidence="3" key="1">
    <citation type="submission" date="2012-12" db="EMBL/GenBank/DDBJ databases">
        <authorList>
            <person name="Hellsten U."/>
            <person name="Grimwood J."/>
            <person name="Chapman J.A."/>
            <person name="Shapiro H."/>
            <person name="Aerts A."/>
            <person name="Otillar R.P."/>
            <person name="Terry A.Y."/>
            <person name="Boore J.L."/>
            <person name="Simakov O."/>
            <person name="Marletaz F."/>
            <person name="Cho S.-J."/>
            <person name="Edsinger-Gonzales E."/>
            <person name="Havlak P."/>
            <person name="Kuo D.-H."/>
            <person name="Larsson T."/>
            <person name="Lv J."/>
            <person name="Arendt D."/>
            <person name="Savage R."/>
            <person name="Osoegawa K."/>
            <person name="de Jong P."/>
            <person name="Lindberg D.R."/>
            <person name="Seaver E.C."/>
            <person name="Weisblat D.A."/>
            <person name="Putnam N.H."/>
            <person name="Grigoriev I.V."/>
            <person name="Rokhsar D.S."/>
        </authorList>
    </citation>
    <scope>NUCLEOTIDE SEQUENCE</scope>
</reference>
<evidence type="ECO:0000313" key="3">
    <source>
        <dbReference type="Proteomes" id="UP000015101"/>
    </source>
</evidence>
<organism evidence="2 3">
    <name type="scientific">Helobdella robusta</name>
    <name type="common">Californian leech</name>
    <dbReference type="NCBI Taxonomy" id="6412"/>
    <lineage>
        <taxon>Eukaryota</taxon>
        <taxon>Metazoa</taxon>
        <taxon>Spiralia</taxon>
        <taxon>Lophotrochozoa</taxon>
        <taxon>Annelida</taxon>
        <taxon>Clitellata</taxon>
        <taxon>Hirudinea</taxon>
        <taxon>Rhynchobdellida</taxon>
        <taxon>Glossiphoniidae</taxon>
        <taxon>Helobdella</taxon>
    </lineage>
</organism>
<dbReference type="RefSeq" id="XP_009018033.1">
    <property type="nucleotide sequence ID" value="XM_009019785.1"/>
</dbReference>
<evidence type="ECO:0000313" key="1">
    <source>
        <dbReference type="EMBL" id="ESO04097.1"/>
    </source>
</evidence>
<gene>
    <name evidence="2" type="primary">20204434</name>
    <name evidence="1" type="ORF">HELRODRAFT_173175</name>
</gene>
<reference evidence="2" key="3">
    <citation type="submission" date="2015-06" db="UniProtKB">
        <authorList>
            <consortium name="EnsemblMetazoa"/>
        </authorList>
    </citation>
    <scope>IDENTIFICATION</scope>
</reference>
<keyword evidence="3" id="KW-1185">Reference proteome</keyword>
<dbReference type="EMBL" id="AMQM01004468">
    <property type="status" value="NOT_ANNOTATED_CDS"/>
    <property type="molecule type" value="Genomic_DNA"/>
</dbReference>
<name>T1F6I5_HELRO</name>
<sequence>MQKLFNPSNSLTPSFSIDDCKKYFYNILHDPFHNKFRLSNWVPTLQQPTIPCNIDPPTYHEMATVIRKCKLRASPCPLDQISIIVFKKCPMLRTILHQLIVECWSLQSLIYDYFTSNYGTLETKTISSVDQNKPICKKLFNPSNSSLPLFNVVECEKFFKNILNYEPTKKFRLPNWIHTLPDPSFLCSVHTPTFIINHSQMQVKSNSLD</sequence>
<dbReference type="AlphaFoldDB" id="T1F6I5"/>
<dbReference type="KEGG" id="hro:HELRODRAFT_173175"/>
<dbReference type="HOGENOM" id="CLU_1316688_0_0_1"/>
<evidence type="ECO:0000313" key="2">
    <source>
        <dbReference type="EnsemblMetazoa" id="HelroP173175"/>
    </source>
</evidence>
<dbReference type="Proteomes" id="UP000015101">
    <property type="component" value="Unassembled WGS sequence"/>
</dbReference>
<accession>T1F6I5</accession>
<reference evidence="1 3" key="2">
    <citation type="journal article" date="2013" name="Nature">
        <title>Insights into bilaterian evolution from three spiralian genomes.</title>
        <authorList>
            <person name="Simakov O."/>
            <person name="Marletaz F."/>
            <person name="Cho S.J."/>
            <person name="Edsinger-Gonzales E."/>
            <person name="Havlak P."/>
            <person name="Hellsten U."/>
            <person name="Kuo D.H."/>
            <person name="Larsson T."/>
            <person name="Lv J."/>
            <person name="Arendt D."/>
            <person name="Savage R."/>
            <person name="Osoegawa K."/>
            <person name="de Jong P."/>
            <person name="Grimwood J."/>
            <person name="Chapman J.A."/>
            <person name="Shapiro H."/>
            <person name="Aerts A."/>
            <person name="Otillar R.P."/>
            <person name="Terry A.Y."/>
            <person name="Boore J.L."/>
            <person name="Grigoriev I.V."/>
            <person name="Lindberg D.R."/>
            <person name="Seaver E.C."/>
            <person name="Weisblat D.A."/>
            <person name="Putnam N.H."/>
            <person name="Rokhsar D.S."/>
        </authorList>
    </citation>
    <scope>NUCLEOTIDE SEQUENCE</scope>
</reference>
<dbReference type="EnsemblMetazoa" id="HelroT173175">
    <property type="protein sequence ID" value="HelroP173175"/>
    <property type="gene ID" value="HelroG173175"/>
</dbReference>